<organism evidence="2 3">
    <name type="scientific">Moniliophthora roreri</name>
    <name type="common">Frosty pod rot fungus</name>
    <name type="synonym">Monilia roreri</name>
    <dbReference type="NCBI Taxonomy" id="221103"/>
    <lineage>
        <taxon>Eukaryota</taxon>
        <taxon>Fungi</taxon>
        <taxon>Dikarya</taxon>
        <taxon>Basidiomycota</taxon>
        <taxon>Agaricomycotina</taxon>
        <taxon>Agaricomycetes</taxon>
        <taxon>Agaricomycetidae</taxon>
        <taxon>Agaricales</taxon>
        <taxon>Marasmiineae</taxon>
        <taxon>Marasmiaceae</taxon>
        <taxon>Moniliophthora</taxon>
    </lineage>
</organism>
<gene>
    <name evidence="2" type="ORF">WG66_11108</name>
</gene>
<feature type="compositionally biased region" description="Polar residues" evidence="1">
    <location>
        <begin position="233"/>
        <end position="250"/>
    </location>
</feature>
<feature type="compositionally biased region" description="Basic and acidic residues" evidence="1">
    <location>
        <begin position="523"/>
        <end position="532"/>
    </location>
</feature>
<evidence type="ECO:0000256" key="1">
    <source>
        <dbReference type="SAM" id="MobiDB-lite"/>
    </source>
</evidence>
<protein>
    <submittedName>
        <fullName evidence="2">Uncharacterized protein</fullName>
    </submittedName>
</protein>
<proteinExistence type="predicted"/>
<dbReference type="EMBL" id="LATX01001912">
    <property type="protein sequence ID" value="KTB36319.1"/>
    <property type="molecule type" value="Genomic_DNA"/>
</dbReference>
<accession>A0A0W0FJ13</accession>
<comment type="caution">
    <text evidence="2">The sequence shown here is derived from an EMBL/GenBank/DDBJ whole genome shotgun (WGS) entry which is preliminary data.</text>
</comment>
<evidence type="ECO:0000313" key="2">
    <source>
        <dbReference type="EMBL" id="KTB36319.1"/>
    </source>
</evidence>
<reference evidence="2 3" key="1">
    <citation type="submission" date="2015-12" db="EMBL/GenBank/DDBJ databases">
        <title>Draft genome sequence of Moniliophthora roreri, the causal agent of frosty pod rot of cacao.</title>
        <authorList>
            <person name="Aime M.C."/>
            <person name="Diaz-Valderrama J.R."/>
            <person name="Kijpornyongpan T."/>
            <person name="Phillips-Mora W."/>
        </authorList>
    </citation>
    <scope>NUCLEOTIDE SEQUENCE [LARGE SCALE GENOMIC DNA]</scope>
    <source>
        <strain evidence="2 3">MCA 2952</strain>
    </source>
</reference>
<feature type="region of interest" description="Disordered" evidence="1">
    <location>
        <begin position="315"/>
        <end position="376"/>
    </location>
</feature>
<dbReference type="AlphaFoldDB" id="A0A0W0FJ13"/>
<feature type="compositionally biased region" description="Gly residues" evidence="1">
    <location>
        <begin position="488"/>
        <end position="497"/>
    </location>
</feature>
<feature type="region of interest" description="Disordered" evidence="1">
    <location>
        <begin position="211"/>
        <end position="302"/>
    </location>
</feature>
<feature type="compositionally biased region" description="Low complexity" evidence="1">
    <location>
        <begin position="343"/>
        <end position="364"/>
    </location>
</feature>
<feature type="compositionally biased region" description="Basic and acidic residues" evidence="1">
    <location>
        <begin position="467"/>
        <end position="482"/>
    </location>
</feature>
<feature type="compositionally biased region" description="Polar residues" evidence="1">
    <location>
        <begin position="319"/>
        <end position="328"/>
    </location>
</feature>
<sequence>MPKRIKTPPPPDDVRFFTIYQPYPLNANMESQNDRVKCARWIAEIIDQKWLIGILYRPRSYLGSILIEVDKGFTHTGRLLGEHRWAEFLVIPTTEESERFSQIFHSTYPSHREAQKDGWKTIDINDGWFREWKRGQGTVFKNPYPPTHWCDVPAEDRTNKSMCRPLPVAVKTPPEQPAPPVVGSSAWLKDKVAPNSEDPVVLSGAWAAEGRGAAPGTAQTHSSVQVKRAAAATSNGSSNGPIPDIATSSAKVGAWGKGKPSFPNIGTSPPPAASKPKDASVWGAPNPRITSSTASKPPGLSLPIKVTTKVANGAPLKANDTSDYNNGKSLPPPPGLSRSNNGTASSIDSTSTTSTLNDSTAADTDTNKKPFSWSDDVEGDMQVQGITVSLATSASIMDDLLAGSGDVVDEEEDPFYPSVIASSVPLAENLWDTQVTAATPKEEELVCSIHRDTPRVCKKGICRERARMEKERERQKAKEKQGAADNGGAKGGANSRGGRGKGGRKGRVNYQGTGGYESARTGEIAKRDDFNSRRPVVSGSRSPMAKNEDDLDDVLAEDETVSVWDS</sequence>
<feature type="compositionally biased region" description="Basic residues" evidence="1">
    <location>
        <begin position="498"/>
        <end position="507"/>
    </location>
</feature>
<feature type="region of interest" description="Disordered" evidence="1">
    <location>
        <begin position="467"/>
        <end position="566"/>
    </location>
</feature>
<dbReference type="Proteomes" id="UP000054988">
    <property type="component" value="Unassembled WGS sequence"/>
</dbReference>
<evidence type="ECO:0000313" key="3">
    <source>
        <dbReference type="Proteomes" id="UP000054988"/>
    </source>
</evidence>
<dbReference type="eggNOG" id="ENOG502SPSB">
    <property type="taxonomic scope" value="Eukaryota"/>
</dbReference>
<name>A0A0W0FJ13_MONRR</name>
<feature type="compositionally biased region" description="Low complexity" evidence="1">
    <location>
        <begin position="533"/>
        <end position="543"/>
    </location>
</feature>
<feature type="compositionally biased region" description="Acidic residues" evidence="1">
    <location>
        <begin position="549"/>
        <end position="560"/>
    </location>
</feature>